<sequence length="67" mass="7796">MPFNAWKTHIQVMRIQMDSSLTCGLTSRCFYNWACNVLVLLDLSTLVFLVPNVFQLNGFNQWKTQVI</sequence>
<dbReference type="Proteomes" id="UP000264353">
    <property type="component" value="Chromosome A9"/>
</dbReference>
<feature type="transmembrane region" description="Helical" evidence="1">
    <location>
        <begin position="30"/>
        <end position="54"/>
    </location>
</feature>
<evidence type="ECO:0000313" key="2">
    <source>
        <dbReference type="EMBL" id="RID45389.1"/>
    </source>
</evidence>
<dbReference type="EMBL" id="CM010636">
    <property type="protein sequence ID" value="RID45389.1"/>
    <property type="molecule type" value="Genomic_DNA"/>
</dbReference>
<protein>
    <submittedName>
        <fullName evidence="2">Uncharacterized protein</fullName>
    </submittedName>
</protein>
<accession>A0A397XVJ2</accession>
<dbReference type="AlphaFoldDB" id="A0A397XVJ2"/>
<name>A0A397XVJ2_BRACM</name>
<keyword evidence="1" id="KW-0472">Membrane</keyword>
<organism evidence="2 3">
    <name type="scientific">Brassica campestris</name>
    <name type="common">Field mustard</name>
    <dbReference type="NCBI Taxonomy" id="3711"/>
    <lineage>
        <taxon>Eukaryota</taxon>
        <taxon>Viridiplantae</taxon>
        <taxon>Streptophyta</taxon>
        <taxon>Embryophyta</taxon>
        <taxon>Tracheophyta</taxon>
        <taxon>Spermatophyta</taxon>
        <taxon>Magnoliopsida</taxon>
        <taxon>eudicotyledons</taxon>
        <taxon>Gunneridae</taxon>
        <taxon>Pentapetalae</taxon>
        <taxon>rosids</taxon>
        <taxon>malvids</taxon>
        <taxon>Brassicales</taxon>
        <taxon>Brassicaceae</taxon>
        <taxon>Brassiceae</taxon>
        <taxon>Brassica</taxon>
    </lineage>
</organism>
<keyword evidence="1" id="KW-0812">Transmembrane</keyword>
<proteinExistence type="predicted"/>
<gene>
    <name evidence="2" type="ORF">BRARA_I02120</name>
</gene>
<keyword evidence="1" id="KW-1133">Transmembrane helix</keyword>
<reference evidence="2 3" key="1">
    <citation type="submission" date="2018-06" db="EMBL/GenBank/DDBJ databases">
        <title>WGS assembly of Brassica rapa FPsc.</title>
        <authorList>
            <person name="Bowman J."/>
            <person name="Kohchi T."/>
            <person name="Yamato K."/>
            <person name="Jenkins J."/>
            <person name="Shu S."/>
            <person name="Ishizaki K."/>
            <person name="Yamaoka S."/>
            <person name="Nishihama R."/>
            <person name="Nakamura Y."/>
            <person name="Berger F."/>
            <person name="Adam C."/>
            <person name="Aki S."/>
            <person name="Althoff F."/>
            <person name="Araki T."/>
            <person name="Arteaga-Vazquez M."/>
            <person name="Balasubrmanian S."/>
            <person name="Bauer D."/>
            <person name="Boehm C."/>
            <person name="Briginshaw L."/>
            <person name="Caballero-Perez J."/>
            <person name="Catarino B."/>
            <person name="Chen F."/>
            <person name="Chiyoda S."/>
            <person name="Chovatia M."/>
            <person name="Davies K."/>
            <person name="Delmans M."/>
            <person name="Demura T."/>
            <person name="Dierschke T."/>
            <person name="Dolan L."/>
            <person name="Dorantes-Acosta A."/>
            <person name="Eklund D."/>
            <person name="Florent S."/>
            <person name="Flores-Sandoval E."/>
            <person name="Fujiyama A."/>
            <person name="Fukuzawa H."/>
            <person name="Galik B."/>
            <person name="Grimanelli D."/>
            <person name="Grimwood J."/>
            <person name="Grossniklaus U."/>
            <person name="Hamada T."/>
            <person name="Haseloff J."/>
            <person name="Hetherington A."/>
            <person name="Higo A."/>
            <person name="Hirakawa Y."/>
            <person name="Hundley H."/>
            <person name="Ikeda Y."/>
            <person name="Inoue K."/>
            <person name="Inoue S."/>
            <person name="Ishida S."/>
            <person name="Jia Q."/>
            <person name="Kakita M."/>
            <person name="Kanazawa T."/>
            <person name="Kawai Y."/>
            <person name="Kawashima T."/>
            <person name="Kennedy M."/>
            <person name="Kinose K."/>
            <person name="Kinoshita T."/>
            <person name="Kohara Y."/>
            <person name="Koide E."/>
            <person name="Komatsu K."/>
            <person name="Kopischke S."/>
            <person name="Kubo M."/>
            <person name="Kyozuka J."/>
            <person name="Lagercrantz U."/>
            <person name="Lin S."/>
            <person name="Lindquist E."/>
            <person name="Lipzen A."/>
            <person name="Lu C."/>
            <person name="Luna E."/>
            <person name="Martienssen R."/>
            <person name="Minamino N."/>
            <person name="Mizutani M."/>
            <person name="Mizutani M."/>
            <person name="Mochizuki N."/>
            <person name="Monte I."/>
            <person name="Mosher R."/>
            <person name="Nagasaki H."/>
            <person name="Nakagami H."/>
            <person name="Naramoto S."/>
            <person name="Nishitani K."/>
            <person name="Ohtani M."/>
            <person name="Okamoto T."/>
            <person name="Okumura M."/>
            <person name="Phillips J."/>
            <person name="Pollak B."/>
            <person name="Reinders A."/>
            <person name="Roevekamp M."/>
            <person name="Sano R."/>
            <person name="Sawa S."/>
            <person name="Schmid M."/>
            <person name="Shirakawa M."/>
            <person name="Solano R."/>
            <person name="Spunde A."/>
            <person name="Suetsugu N."/>
            <person name="Sugano S."/>
            <person name="Sugiyama A."/>
            <person name="Sun R."/>
            <person name="Suzuki Y."/>
            <person name="Takenaka M."/>
            <person name="Takezawa D."/>
            <person name="Tomogane H."/>
            <person name="Tsuzuki M."/>
            <person name="Ueda T."/>
            <person name="Umeda M."/>
            <person name="Ward J."/>
            <person name="Watanabe Y."/>
            <person name="Yazaki K."/>
            <person name="Yokoyama R."/>
            <person name="Yoshitake Y."/>
            <person name="Yotsui I."/>
            <person name="Zachgo S."/>
            <person name="Schmutz J."/>
        </authorList>
    </citation>
    <scope>NUCLEOTIDE SEQUENCE [LARGE SCALE GENOMIC DNA]</scope>
    <source>
        <strain evidence="3">cv. B-3</strain>
    </source>
</reference>
<evidence type="ECO:0000256" key="1">
    <source>
        <dbReference type="SAM" id="Phobius"/>
    </source>
</evidence>
<evidence type="ECO:0000313" key="3">
    <source>
        <dbReference type="Proteomes" id="UP000264353"/>
    </source>
</evidence>